<evidence type="ECO:0000256" key="1">
    <source>
        <dbReference type="SAM" id="Phobius"/>
    </source>
</evidence>
<comment type="caution">
    <text evidence="2">The sequence shown here is derived from an EMBL/GenBank/DDBJ whole genome shotgun (WGS) entry which is preliminary data.</text>
</comment>
<keyword evidence="1" id="KW-0812">Transmembrane</keyword>
<keyword evidence="1" id="KW-1133">Transmembrane helix</keyword>
<keyword evidence="3" id="KW-1185">Reference proteome</keyword>
<accession>A0A3M7RHU9</accession>
<dbReference type="EMBL" id="REGN01003355">
    <property type="protein sequence ID" value="RNA23059.1"/>
    <property type="molecule type" value="Genomic_DNA"/>
</dbReference>
<evidence type="ECO:0000313" key="3">
    <source>
        <dbReference type="Proteomes" id="UP000276133"/>
    </source>
</evidence>
<feature type="transmembrane region" description="Helical" evidence="1">
    <location>
        <begin position="6"/>
        <end position="22"/>
    </location>
</feature>
<name>A0A3M7RHU9_BRAPC</name>
<organism evidence="2 3">
    <name type="scientific">Brachionus plicatilis</name>
    <name type="common">Marine rotifer</name>
    <name type="synonym">Brachionus muelleri</name>
    <dbReference type="NCBI Taxonomy" id="10195"/>
    <lineage>
        <taxon>Eukaryota</taxon>
        <taxon>Metazoa</taxon>
        <taxon>Spiralia</taxon>
        <taxon>Gnathifera</taxon>
        <taxon>Rotifera</taxon>
        <taxon>Eurotatoria</taxon>
        <taxon>Monogononta</taxon>
        <taxon>Pseudotrocha</taxon>
        <taxon>Ploima</taxon>
        <taxon>Brachionidae</taxon>
        <taxon>Brachionus</taxon>
    </lineage>
</organism>
<protein>
    <submittedName>
        <fullName evidence="2">Uncharacterized protein</fullName>
    </submittedName>
</protein>
<reference evidence="2 3" key="1">
    <citation type="journal article" date="2018" name="Sci. Rep.">
        <title>Genomic signatures of local adaptation to the degree of environmental predictability in rotifers.</title>
        <authorList>
            <person name="Franch-Gras L."/>
            <person name="Hahn C."/>
            <person name="Garcia-Roger E.M."/>
            <person name="Carmona M.J."/>
            <person name="Serra M."/>
            <person name="Gomez A."/>
        </authorList>
    </citation>
    <scope>NUCLEOTIDE SEQUENCE [LARGE SCALE GENOMIC DNA]</scope>
    <source>
        <strain evidence="2">HYR1</strain>
    </source>
</reference>
<evidence type="ECO:0000313" key="2">
    <source>
        <dbReference type="EMBL" id="RNA23059.1"/>
    </source>
</evidence>
<dbReference type="AlphaFoldDB" id="A0A3M7RHU9"/>
<gene>
    <name evidence="2" type="ORF">BpHYR1_008685</name>
</gene>
<keyword evidence="1" id="KW-0472">Membrane</keyword>
<proteinExistence type="predicted"/>
<sequence length="76" mass="9049">MNSHAFCFSFVVVVVVEIFVLNKRYQKFQHTAAHKTHTKPTLQTFNFFHLFDEQSTDPERIEQQAFIADRFVNRSQ</sequence>
<dbReference type="Proteomes" id="UP000276133">
    <property type="component" value="Unassembled WGS sequence"/>
</dbReference>